<dbReference type="RefSeq" id="WP_054732156.1">
    <property type="nucleotide sequence ID" value="NZ_AZFZ01000001.1"/>
</dbReference>
<dbReference type="Pfam" id="PF03706">
    <property type="entry name" value="LPG_synthase_TM"/>
    <property type="match status" value="1"/>
</dbReference>
<dbReference type="PANTHER" id="PTHR37693">
    <property type="entry name" value="PHOSPHATIDYLGLYCEROL LYSYLTRANSFERASE"/>
    <property type="match status" value="1"/>
</dbReference>
<dbReference type="NCBIfam" id="TIGR00374">
    <property type="entry name" value="flippase-like domain"/>
    <property type="match status" value="1"/>
</dbReference>
<gene>
    <name evidence="6" type="primary">mprF</name>
    <name evidence="7" type="ORF">FD47_GL000002</name>
</gene>
<sequence length="346" mass="39409">MSRKNKLTFLLMVLIGILIIGYSIRDVKLSVLIHDFFTLDPWWLLVAFICICVYLLVEGIITKVLVSNRVPNFTFKDALRVPLVEQLFNGITPFSSGGQPGQLVVMLQTGVDGGRASSVLLMKFVVYQAMIVVNFFISLVIGFHFVATKMQYLSLFVLFGFLIHFFVIVALLLVMYWPSFTKRLTKILFHPVKWFVKDQKYYQMQITLFEKIDNLYEESVRIGRQPVLMVKVVLLTLVQLTFYYLIPYFIMLSLGYYNVNVFMVTSLHIMIVMIISLFPIPGGSGGAEFSFESLFGSFISSNSKLVLAMILWRILTYYFGMIVGAIALLVKPDKIDDTKKSSSTSG</sequence>
<feature type="transmembrane region" description="Helical" evidence="6">
    <location>
        <begin position="44"/>
        <end position="66"/>
    </location>
</feature>
<dbReference type="PATRIC" id="fig|1423786.4.peg.2"/>
<dbReference type="AlphaFoldDB" id="A0A0R1YTA1"/>
<keyword evidence="6" id="KW-0046">Antibiotic resistance</keyword>
<proteinExistence type="inferred from homology"/>
<feature type="transmembrane region" description="Helical" evidence="6">
    <location>
        <begin position="7"/>
        <end position="24"/>
    </location>
</feature>
<protein>
    <recommendedName>
        <fullName evidence="6">Phosphatidylglycerol lysyltransferase</fullName>
        <ecNumber evidence="6">2.3.2.3</ecNumber>
    </recommendedName>
    <alternativeName>
        <fullName evidence="6">Lysylphosphatidylglycerol synthase</fullName>
    </alternativeName>
</protein>
<evidence type="ECO:0000256" key="1">
    <source>
        <dbReference type="ARBA" id="ARBA00004651"/>
    </source>
</evidence>
<comment type="caution">
    <text evidence="7">The sequence shown here is derived from an EMBL/GenBank/DDBJ whole genome shotgun (WGS) entry which is preliminary data.</text>
</comment>
<evidence type="ECO:0000256" key="5">
    <source>
        <dbReference type="ARBA" id="ARBA00023136"/>
    </source>
</evidence>
<dbReference type="Proteomes" id="UP000051010">
    <property type="component" value="Unassembled WGS sequence"/>
</dbReference>
<reference evidence="7 8" key="1">
    <citation type="journal article" date="2015" name="Genome Announc.">
        <title>Expanding the biotechnology potential of lactobacilli through comparative genomics of 213 strains and associated genera.</title>
        <authorList>
            <person name="Sun Z."/>
            <person name="Harris H.M."/>
            <person name="McCann A."/>
            <person name="Guo C."/>
            <person name="Argimon S."/>
            <person name="Zhang W."/>
            <person name="Yang X."/>
            <person name="Jeffery I.B."/>
            <person name="Cooney J.C."/>
            <person name="Kagawa T.F."/>
            <person name="Liu W."/>
            <person name="Song Y."/>
            <person name="Salvetti E."/>
            <person name="Wrobel A."/>
            <person name="Rasinkangas P."/>
            <person name="Parkhill J."/>
            <person name="Rea M.C."/>
            <person name="O'Sullivan O."/>
            <person name="Ritari J."/>
            <person name="Douillard F.P."/>
            <person name="Paul Ross R."/>
            <person name="Yang R."/>
            <person name="Briner A.E."/>
            <person name="Felis G.E."/>
            <person name="de Vos W.M."/>
            <person name="Barrangou R."/>
            <person name="Klaenhammer T.R."/>
            <person name="Caufield P.W."/>
            <person name="Cui Y."/>
            <person name="Zhang H."/>
            <person name="O'Toole P.W."/>
        </authorList>
    </citation>
    <scope>NUCLEOTIDE SEQUENCE [LARGE SCALE GENOMIC DNA]</scope>
    <source>
        <strain evidence="7 8">DSM 18390</strain>
    </source>
</reference>
<dbReference type="GO" id="GO:0046677">
    <property type="term" value="P:response to antibiotic"/>
    <property type="evidence" value="ECO:0007669"/>
    <property type="project" value="UniProtKB-KW"/>
</dbReference>
<evidence type="ECO:0000256" key="3">
    <source>
        <dbReference type="ARBA" id="ARBA00022692"/>
    </source>
</evidence>
<comment type="subcellular location">
    <subcellularLocation>
        <location evidence="1 6">Cell membrane</location>
        <topology evidence="1 6">Multi-pass membrane protein</topology>
    </subcellularLocation>
</comment>
<evidence type="ECO:0000256" key="6">
    <source>
        <dbReference type="RuleBase" id="RU363042"/>
    </source>
</evidence>
<evidence type="ECO:0000313" key="8">
    <source>
        <dbReference type="Proteomes" id="UP000051010"/>
    </source>
</evidence>
<comment type="function">
    <text evidence="6">Catalyzes the transfer of a lysyl group from L-lysyl-tRNA(Lys) to membrane-bound phosphatidylglycerol (PG), which produces lysylphosphatidylglycerol (LPG), a major component of the bacterial membrane with a positive net charge. LPG synthesis contributes to bacterial virulence as it is involved in the resistance mechanism against cationic antimicrobial peptides (CAMP) produces by the host's immune system (defensins, cathelicidins) and by the competing microorganisms.</text>
</comment>
<feature type="transmembrane region" description="Helical" evidence="6">
    <location>
        <begin position="262"/>
        <end position="284"/>
    </location>
</feature>
<evidence type="ECO:0000256" key="2">
    <source>
        <dbReference type="ARBA" id="ARBA00022475"/>
    </source>
</evidence>
<keyword evidence="4 6" id="KW-1133">Transmembrane helix</keyword>
<feature type="transmembrane region" description="Helical" evidence="6">
    <location>
        <begin position="124"/>
        <end position="146"/>
    </location>
</feature>
<dbReference type="EC" id="2.3.2.3" evidence="6"/>
<keyword evidence="3 6" id="KW-0812">Transmembrane</keyword>
<dbReference type="PANTHER" id="PTHR37693:SF1">
    <property type="entry name" value="INTEGRAL MEMBRANE PROTEIN"/>
    <property type="match status" value="1"/>
</dbReference>
<evidence type="ECO:0000256" key="4">
    <source>
        <dbReference type="ARBA" id="ARBA00022989"/>
    </source>
</evidence>
<feature type="transmembrane region" description="Helical" evidence="6">
    <location>
        <begin position="228"/>
        <end position="250"/>
    </location>
</feature>
<organism evidence="7 8">
    <name type="scientific">Lentilactobacillus parafarraginis DSM 18390 = JCM 14109</name>
    <dbReference type="NCBI Taxonomy" id="1423786"/>
    <lineage>
        <taxon>Bacteria</taxon>
        <taxon>Bacillati</taxon>
        <taxon>Bacillota</taxon>
        <taxon>Bacilli</taxon>
        <taxon>Lactobacillales</taxon>
        <taxon>Lactobacillaceae</taxon>
        <taxon>Lentilactobacillus</taxon>
    </lineage>
</organism>
<evidence type="ECO:0000313" key="7">
    <source>
        <dbReference type="EMBL" id="KRM45822.1"/>
    </source>
</evidence>
<keyword evidence="2" id="KW-1003">Cell membrane</keyword>
<accession>A0A0R1YTA1</accession>
<dbReference type="InterPro" id="IPR022791">
    <property type="entry name" value="L-PG_synthase/AglD"/>
</dbReference>
<feature type="transmembrane region" description="Helical" evidence="6">
    <location>
        <begin position="152"/>
        <end position="177"/>
    </location>
</feature>
<feature type="transmembrane region" description="Helical" evidence="6">
    <location>
        <begin position="305"/>
        <end position="330"/>
    </location>
</feature>
<comment type="similarity">
    <text evidence="6">Belongs to the LPG synthase family.</text>
</comment>
<dbReference type="GO" id="GO:0050071">
    <property type="term" value="F:phosphatidylglycerol lysyltransferase activity"/>
    <property type="evidence" value="ECO:0007669"/>
    <property type="project" value="UniProtKB-EC"/>
</dbReference>
<dbReference type="GO" id="GO:0005886">
    <property type="term" value="C:plasma membrane"/>
    <property type="evidence" value="ECO:0007669"/>
    <property type="project" value="UniProtKB-SubCell"/>
</dbReference>
<name>A0A0R1YTA1_9LACO</name>
<comment type="catalytic activity">
    <reaction evidence="6">
        <text>L-lysyl-tRNA(Lys) + a 1,2-diacyl-sn-glycero-3-phospho-(1'-sn-glycerol) = a 1,2-diacyl-sn-glycero-3-phospho-1'-(3'-O-L-lysyl)-sn-glycerol + tRNA(Lys)</text>
        <dbReference type="Rhea" id="RHEA:10668"/>
        <dbReference type="Rhea" id="RHEA-COMP:9696"/>
        <dbReference type="Rhea" id="RHEA-COMP:9697"/>
        <dbReference type="ChEBI" id="CHEBI:64716"/>
        <dbReference type="ChEBI" id="CHEBI:75792"/>
        <dbReference type="ChEBI" id="CHEBI:78442"/>
        <dbReference type="ChEBI" id="CHEBI:78529"/>
        <dbReference type="EC" id="2.3.2.3"/>
    </reaction>
</comment>
<dbReference type="GO" id="GO:0006629">
    <property type="term" value="P:lipid metabolic process"/>
    <property type="evidence" value="ECO:0007669"/>
    <property type="project" value="UniProtKB-KW"/>
</dbReference>
<keyword evidence="6" id="KW-0808">Transferase</keyword>
<keyword evidence="5 6" id="KW-0472">Membrane</keyword>
<keyword evidence="6" id="KW-0443">Lipid metabolism</keyword>
<dbReference type="EMBL" id="AZFZ01000001">
    <property type="protein sequence ID" value="KRM45822.1"/>
    <property type="molecule type" value="Genomic_DNA"/>
</dbReference>